<proteinExistence type="predicted"/>
<gene>
    <name evidence="1" type="ORF">GS601_08820</name>
</gene>
<organism evidence="1 2">
    <name type="scientific">Myxacorys almedinensis A</name>
    <dbReference type="NCBI Taxonomy" id="2690445"/>
    <lineage>
        <taxon>Bacteria</taxon>
        <taxon>Bacillati</taxon>
        <taxon>Cyanobacteriota</taxon>
        <taxon>Cyanophyceae</taxon>
        <taxon>Leptolyngbyales</taxon>
        <taxon>Leptolyngbyaceae</taxon>
        <taxon>Myxacorys</taxon>
        <taxon>Myxacorys almedinensis</taxon>
    </lineage>
</organism>
<dbReference type="Proteomes" id="UP000646053">
    <property type="component" value="Unassembled WGS sequence"/>
</dbReference>
<dbReference type="RefSeq" id="WP_162422907.1">
    <property type="nucleotide sequence ID" value="NZ_WVIE01000008.1"/>
</dbReference>
<sequence length="59" mass="6620">MGKTAAIARRIRDIGINLTMDTQIWGYPNFVDLPVWCLANQRSLAIAGSAPSIFQIWRT</sequence>
<evidence type="ECO:0000313" key="2">
    <source>
        <dbReference type="Proteomes" id="UP000646053"/>
    </source>
</evidence>
<dbReference type="AlphaFoldDB" id="A0A8J8CI58"/>
<keyword evidence="2" id="KW-1185">Reference proteome</keyword>
<protein>
    <submittedName>
        <fullName evidence="1">Uncharacterized protein</fullName>
    </submittedName>
</protein>
<comment type="caution">
    <text evidence="1">The sequence shown here is derived from an EMBL/GenBank/DDBJ whole genome shotgun (WGS) entry which is preliminary data.</text>
</comment>
<reference evidence="1" key="1">
    <citation type="submission" date="2019-12" db="EMBL/GenBank/DDBJ databases">
        <title>High-Quality draft genome sequences of three cyanobacteria isolated from the limestone walls of the Old Cathedral of Coimbra.</title>
        <authorList>
            <person name="Tiago I."/>
            <person name="Soares F."/>
            <person name="Portugal A."/>
        </authorList>
    </citation>
    <scope>NUCLEOTIDE SEQUENCE</scope>
    <source>
        <strain evidence="1">A</strain>
    </source>
</reference>
<accession>A0A8J8CI58</accession>
<dbReference type="EMBL" id="WVIE01000008">
    <property type="protein sequence ID" value="NDJ17389.1"/>
    <property type="molecule type" value="Genomic_DNA"/>
</dbReference>
<evidence type="ECO:0000313" key="1">
    <source>
        <dbReference type="EMBL" id="NDJ17389.1"/>
    </source>
</evidence>
<name>A0A8J8CI58_9CYAN</name>